<dbReference type="PANTHER" id="PTHR22937">
    <property type="entry name" value="E3 UBIQUITIN-PROTEIN LIGASE RNF165"/>
    <property type="match status" value="1"/>
</dbReference>
<dbReference type="InterPro" id="IPR045191">
    <property type="entry name" value="MBR1/2-like"/>
</dbReference>
<keyword evidence="5 8" id="KW-0863">Zinc-finger</keyword>
<keyword evidence="4" id="KW-0479">Metal-binding</keyword>
<dbReference type="GO" id="GO:0061630">
    <property type="term" value="F:ubiquitin protein ligase activity"/>
    <property type="evidence" value="ECO:0007669"/>
    <property type="project" value="UniProtKB-EC"/>
</dbReference>
<dbReference type="PANTHER" id="PTHR22937:SF222">
    <property type="entry name" value="RING-TYPE E3 UBIQUITIN TRANSFERASE"/>
    <property type="match status" value="1"/>
</dbReference>
<dbReference type="AlphaFoldDB" id="V7AJM7"/>
<evidence type="ECO:0000256" key="1">
    <source>
        <dbReference type="ARBA" id="ARBA00000900"/>
    </source>
</evidence>
<sequence>MSEGNIFWSNMCKVAVRENIDSHYLLDAYDNGMVYGRRAFNGVQHQPIHTGFPISSSLAHSFSVASPSARYNAIGIPLLPLSNHLIQAPTPSFEIATNDPQSYHDIVRSISDYRFLHPQYQAQPAQEMRGHSIAFHPPLTLPTNHSSTFLHPQYQAQPAQEMRGHSIDFHPTLTLPTNPSSTCSVRMTTHPHWRSLPPQAFLQDDDVPWLDDHDSDMHLDIDDMSYEELLELGERISNVGTGLLDEIIARKMKTKTYLLSNNSGEVASEEQENDLCIICQDEYRNKQEIGILQCGHGYHADCIRTWLHEENVCPLCKSEALTLG</sequence>
<keyword evidence="11" id="KW-1185">Reference proteome</keyword>
<organism evidence="10 11">
    <name type="scientific">Phaseolus vulgaris</name>
    <name type="common">Kidney bean</name>
    <name type="synonym">French bean</name>
    <dbReference type="NCBI Taxonomy" id="3885"/>
    <lineage>
        <taxon>Eukaryota</taxon>
        <taxon>Viridiplantae</taxon>
        <taxon>Streptophyta</taxon>
        <taxon>Embryophyta</taxon>
        <taxon>Tracheophyta</taxon>
        <taxon>Spermatophyta</taxon>
        <taxon>Magnoliopsida</taxon>
        <taxon>eudicotyledons</taxon>
        <taxon>Gunneridae</taxon>
        <taxon>Pentapetalae</taxon>
        <taxon>rosids</taxon>
        <taxon>fabids</taxon>
        <taxon>Fabales</taxon>
        <taxon>Fabaceae</taxon>
        <taxon>Papilionoideae</taxon>
        <taxon>50 kb inversion clade</taxon>
        <taxon>NPAAA clade</taxon>
        <taxon>indigoferoid/millettioid clade</taxon>
        <taxon>Phaseoleae</taxon>
        <taxon>Phaseolus</taxon>
    </lineage>
</organism>
<evidence type="ECO:0000256" key="5">
    <source>
        <dbReference type="ARBA" id="ARBA00022771"/>
    </source>
</evidence>
<evidence type="ECO:0000256" key="7">
    <source>
        <dbReference type="ARBA" id="ARBA00022833"/>
    </source>
</evidence>
<dbReference type="EMBL" id="CM002298">
    <property type="protein sequence ID" value="ESW05063.1"/>
    <property type="molecule type" value="Genomic_DNA"/>
</dbReference>
<reference evidence="11" key="1">
    <citation type="journal article" date="2014" name="Nat. Genet.">
        <title>A reference genome for common bean and genome-wide analysis of dual domestications.</title>
        <authorList>
            <person name="Schmutz J."/>
            <person name="McClean P.E."/>
            <person name="Mamidi S."/>
            <person name="Wu G.A."/>
            <person name="Cannon S.B."/>
            <person name="Grimwood J."/>
            <person name="Jenkins J."/>
            <person name="Shu S."/>
            <person name="Song Q."/>
            <person name="Chavarro C."/>
            <person name="Torres-Torres M."/>
            <person name="Geffroy V."/>
            <person name="Moghaddam S.M."/>
            <person name="Gao D."/>
            <person name="Abernathy B."/>
            <person name="Barry K."/>
            <person name="Blair M."/>
            <person name="Brick M.A."/>
            <person name="Chovatia M."/>
            <person name="Gepts P."/>
            <person name="Goodstein D.M."/>
            <person name="Gonzales M."/>
            <person name="Hellsten U."/>
            <person name="Hyten D.L."/>
            <person name="Jia G."/>
            <person name="Kelly J.D."/>
            <person name="Kudrna D."/>
            <person name="Lee R."/>
            <person name="Richard M.M."/>
            <person name="Miklas P.N."/>
            <person name="Osorno J.M."/>
            <person name="Rodrigues J."/>
            <person name="Thareau V."/>
            <person name="Urrea C.A."/>
            <person name="Wang M."/>
            <person name="Yu Y."/>
            <person name="Zhang M."/>
            <person name="Wing R.A."/>
            <person name="Cregan P.B."/>
            <person name="Rokhsar D.S."/>
            <person name="Jackson S.A."/>
        </authorList>
    </citation>
    <scope>NUCLEOTIDE SEQUENCE [LARGE SCALE GENOMIC DNA]</scope>
    <source>
        <strain evidence="11">cv. G19833</strain>
    </source>
</reference>
<dbReference type="GO" id="GO:0005634">
    <property type="term" value="C:nucleus"/>
    <property type="evidence" value="ECO:0007669"/>
    <property type="project" value="TreeGrafter"/>
</dbReference>
<evidence type="ECO:0000256" key="6">
    <source>
        <dbReference type="ARBA" id="ARBA00022786"/>
    </source>
</evidence>
<dbReference type="Pfam" id="PF13639">
    <property type="entry name" value="zf-RING_2"/>
    <property type="match status" value="1"/>
</dbReference>
<feature type="domain" description="RING-type" evidence="9">
    <location>
        <begin position="276"/>
        <end position="317"/>
    </location>
</feature>
<evidence type="ECO:0000256" key="3">
    <source>
        <dbReference type="ARBA" id="ARBA00022679"/>
    </source>
</evidence>
<evidence type="ECO:0000256" key="2">
    <source>
        <dbReference type="ARBA" id="ARBA00012483"/>
    </source>
</evidence>
<keyword evidence="7" id="KW-0862">Zinc</keyword>
<dbReference type="OrthoDB" id="1411524at2759"/>
<proteinExistence type="predicted"/>
<accession>V7AJM7</accession>
<dbReference type="Proteomes" id="UP000000226">
    <property type="component" value="Chromosome 11"/>
</dbReference>
<comment type="catalytic activity">
    <reaction evidence="1">
        <text>S-ubiquitinyl-[E2 ubiquitin-conjugating enzyme]-L-cysteine + [acceptor protein]-L-lysine = [E2 ubiquitin-conjugating enzyme]-L-cysteine + N(6)-ubiquitinyl-[acceptor protein]-L-lysine.</text>
        <dbReference type="EC" id="2.3.2.27"/>
    </reaction>
</comment>
<dbReference type="SUPFAM" id="SSF57850">
    <property type="entry name" value="RING/U-box"/>
    <property type="match status" value="1"/>
</dbReference>
<protein>
    <recommendedName>
        <fullName evidence="2">RING-type E3 ubiquitin transferase</fullName>
        <ecNumber evidence="2">2.3.2.27</ecNumber>
    </recommendedName>
</protein>
<evidence type="ECO:0000256" key="4">
    <source>
        <dbReference type="ARBA" id="ARBA00022723"/>
    </source>
</evidence>
<dbReference type="eggNOG" id="KOG0800">
    <property type="taxonomic scope" value="Eukaryota"/>
</dbReference>
<evidence type="ECO:0000313" key="11">
    <source>
        <dbReference type="Proteomes" id="UP000000226"/>
    </source>
</evidence>
<name>V7AJM7_PHAVU</name>
<keyword evidence="6" id="KW-0833">Ubl conjugation pathway</keyword>
<dbReference type="InterPro" id="IPR013083">
    <property type="entry name" value="Znf_RING/FYVE/PHD"/>
</dbReference>
<dbReference type="PROSITE" id="PS50089">
    <property type="entry name" value="ZF_RING_2"/>
    <property type="match status" value="1"/>
</dbReference>
<dbReference type="InterPro" id="IPR001841">
    <property type="entry name" value="Znf_RING"/>
</dbReference>
<evidence type="ECO:0000313" key="10">
    <source>
        <dbReference type="EMBL" id="ESW05063.1"/>
    </source>
</evidence>
<keyword evidence="3" id="KW-0808">Transferase</keyword>
<gene>
    <name evidence="10" type="ORF">PHAVU_011G149000g</name>
</gene>
<dbReference type="SMART" id="SM00184">
    <property type="entry name" value="RING"/>
    <property type="match status" value="1"/>
</dbReference>
<dbReference type="EC" id="2.3.2.27" evidence="2"/>
<evidence type="ECO:0000256" key="8">
    <source>
        <dbReference type="PROSITE-ProRule" id="PRU00175"/>
    </source>
</evidence>
<dbReference type="CDD" id="cd16469">
    <property type="entry name" value="RING-H2_RNF24-like"/>
    <property type="match status" value="1"/>
</dbReference>
<dbReference type="GO" id="GO:0008270">
    <property type="term" value="F:zinc ion binding"/>
    <property type="evidence" value="ECO:0007669"/>
    <property type="project" value="UniProtKB-KW"/>
</dbReference>
<dbReference type="Gene3D" id="3.30.40.10">
    <property type="entry name" value="Zinc/RING finger domain, C3HC4 (zinc finger)"/>
    <property type="match status" value="1"/>
</dbReference>
<evidence type="ECO:0000259" key="9">
    <source>
        <dbReference type="PROSITE" id="PS50089"/>
    </source>
</evidence>
<dbReference type="Gramene" id="ESW05063">
    <property type="protein sequence ID" value="ESW05063"/>
    <property type="gene ID" value="PHAVU_011G149000g"/>
</dbReference>